<keyword evidence="8" id="KW-0732">Signal</keyword>
<reference evidence="11 12" key="1">
    <citation type="journal article" date="2023" name="Nucleic Acids Res.">
        <title>The hologenome of Daphnia magna reveals possible DNA methylation and microbiome-mediated evolution of the host genome.</title>
        <authorList>
            <person name="Chaturvedi A."/>
            <person name="Li X."/>
            <person name="Dhandapani V."/>
            <person name="Marshall H."/>
            <person name="Kissane S."/>
            <person name="Cuenca-Cambronero M."/>
            <person name="Asole G."/>
            <person name="Calvet F."/>
            <person name="Ruiz-Romero M."/>
            <person name="Marangio P."/>
            <person name="Guigo R."/>
            <person name="Rago D."/>
            <person name="Mirbahai L."/>
            <person name="Eastwood N."/>
            <person name="Colbourne J.K."/>
            <person name="Zhou J."/>
            <person name="Mallon E."/>
            <person name="Orsini L."/>
        </authorList>
    </citation>
    <scope>NUCLEOTIDE SEQUENCE [LARGE SCALE GENOMIC DNA]</scope>
    <source>
        <strain evidence="11">LRV0_1</strain>
    </source>
</reference>
<dbReference type="PANTHER" id="PTHR10554">
    <property type="entry name" value="SYNTROPHIN"/>
    <property type="match status" value="1"/>
</dbReference>
<comment type="caution">
    <text evidence="11">The sequence shown here is derived from an EMBL/GenBank/DDBJ whole genome shotgun (WGS) entry which is preliminary data.</text>
</comment>
<keyword evidence="5" id="KW-0677">Repeat</keyword>
<dbReference type="InterPro" id="IPR036034">
    <property type="entry name" value="PDZ_sf"/>
</dbReference>
<evidence type="ECO:0008006" key="13">
    <source>
        <dbReference type="Google" id="ProtNLM"/>
    </source>
</evidence>
<evidence type="ECO:0000256" key="4">
    <source>
        <dbReference type="ARBA" id="ARBA00022490"/>
    </source>
</evidence>
<evidence type="ECO:0000313" key="11">
    <source>
        <dbReference type="EMBL" id="KAK4014684.1"/>
    </source>
</evidence>
<dbReference type="Pfam" id="PF23012">
    <property type="entry name" value="Syntrophin_4th"/>
    <property type="match status" value="1"/>
</dbReference>
<comment type="subcellular location">
    <subcellularLocation>
        <location evidence="2">Cytoplasm</location>
        <location evidence="2">Cytoskeleton</location>
    </subcellularLocation>
    <subcellularLocation>
        <location evidence="1">Membrane</location>
        <topology evidence="1">Peripheral membrane protein</topology>
    </subcellularLocation>
</comment>
<protein>
    <recommendedName>
        <fullName evidence="13">Beta-1-syntrophin</fullName>
    </recommendedName>
</protein>
<keyword evidence="12" id="KW-1185">Reference proteome</keyword>
<dbReference type="InterPro" id="IPR001478">
    <property type="entry name" value="PDZ"/>
</dbReference>
<dbReference type="Gene3D" id="2.30.29.30">
    <property type="entry name" value="Pleckstrin-homology domain (PH domain)/Phosphotyrosine-binding domain (PTB)"/>
    <property type="match status" value="1"/>
</dbReference>
<dbReference type="PROSITE" id="PS50003">
    <property type="entry name" value="PH_DOMAIN"/>
    <property type="match status" value="1"/>
</dbReference>
<dbReference type="Pfam" id="PF18012">
    <property type="entry name" value="PH_17"/>
    <property type="match status" value="1"/>
</dbReference>
<feature type="chain" id="PRO_5046933409" description="Beta-1-syntrophin" evidence="8">
    <location>
        <begin position="22"/>
        <end position="538"/>
    </location>
</feature>
<sequence>MISQLTLLYFFLFCVFHRTEMTNYDRSGQLEVWAKEEWHAATVSLNGDAGCLYITLENPSTNQRDTTDTLNTPIISAEQYRDSLANQKRIVRILKSDNTGLGISIKGGRENRMPILISKIFKGLAADQTEQLYVGDAILSVNGEDLHNATHDEAVSALKNAGKTVELEVKYLREVTPYIRKASLLSDIGWELQRQFLGFSHVAQASTKPDTRSVPLLFCCLSRRLKTSKKNDNRVLEIHSPDGLQSCLLRASDVSQASQWFASLHTAISVLSSRGLAENGHRIAKALSAASIRMWGWLALLGPRPKDAHNSSNVDNGSLNSHGNDPSFLTSDNLSELWQPIFVALTDRDILLYDTVPWSIDGWTKPNARIPLLMTRLVSSNKSNTEGEFCTFCIRTGTSKGVVNRVFRAECERDLTSWARGLVTGTHNCVVAVREAAWDCLWRGQEARLYLHYEEGLKLYPASEIQCTEKSNTLPVPFWKAPFGNLRHSADDGVRTLWLDIGNEEGEIELDMLTCPKPFVFTLHSFLSGKINRMGMIT</sequence>
<dbReference type="SUPFAM" id="SSF50156">
    <property type="entry name" value="PDZ domain-like"/>
    <property type="match status" value="1"/>
</dbReference>
<dbReference type="SMART" id="SM00228">
    <property type="entry name" value="PDZ"/>
    <property type="match status" value="1"/>
</dbReference>
<accession>A0ABQ9ZP28</accession>
<proteinExistence type="inferred from homology"/>
<evidence type="ECO:0000259" key="10">
    <source>
        <dbReference type="PROSITE" id="PS50106"/>
    </source>
</evidence>
<dbReference type="CDD" id="cd06801">
    <property type="entry name" value="PDZ_syntrophin-like"/>
    <property type="match status" value="1"/>
</dbReference>
<evidence type="ECO:0000256" key="8">
    <source>
        <dbReference type="SAM" id="SignalP"/>
    </source>
</evidence>
<dbReference type="InterPro" id="IPR055108">
    <property type="entry name" value="Syntrophin_4th"/>
</dbReference>
<evidence type="ECO:0000259" key="9">
    <source>
        <dbReference type="PROSITE" id="PS50003"/>
    </source>
</evidence>
<comment type="similarity">
    <text evidence="3">Belongs to the syntrophin family.</text>
</comment>
<evidence type="ECO:0000256" key="6">
    <source>
        <dbReference type="ARBA" id="ARBA00023136"/>
    </source>
</evidence>
<name>A0ABQ9ZP28_9CRUS</name>
<evidence type="ECO:0000313" key="12">
    <source>
        <dbReference type="Proteomes" id="UP001234178"/>
    </source>
</evidence>
<keyword evidence="7" id="KW-0206">Cytoskeleton</keyword>
<dbReference type="EMBL" id="JAOYFB010000004">
    <property type="protein sequence ID" value="KAK4014684.1"/>
    <property type="molecule type" value="Genomic_DNA"/>
</dbReference>
<evidence type="ECO:0000256" key="7">
    <source>
        <dbReference type="ARBA" id="ARBA00023212"/>
    </source>
</evidence>
<dbReference type="InterPro" id="IPR015482">
    <property type="entry name" value="Syntrophin"/>
</dbReference>
<dbReference type="SUPFAM" id="SSF50729">
    <property type="entry name" value="PH domain-like"/>
    <property type="match status" value="1"/>
</dbReference>
<feature type="domain" description="PH" evidence="9">
    <location>
        <begin position="312"/>
        <end position="427"/>
    </location>
</feature>
<gene>
    <name evidence="11" type="ORF">OUZ56_027199</name>
</gene>
<dbReference type="Pfam" id="PF00169">
    <property type="entry name" value="PH"/>
    <property type="match status" value="1"/>
</dbReference>
<dbReference type="Gene3D" id="2.30.42.10">
    <property type="match status" value="1"/>
</dbReference>
<dbReference type="InterPro" id="IPR041428">
    <property type="entry name" value="PHsplit_syntrophin"/>
</dbReference>
<dbReference type="Proteomes" id="UP001234178">
    <property type="component" value="Unassembled WGS sequence"/>
</dbReference>
<evidence type="ECO:0000256" key="2">
    <source>
        <dbReference type="ARBA" id="ARBA00004245"/>
    </source>
</evidence>
<feature type="signal peptide" evidence="8">
    <location>
        <begin position="1"/>
        <end position="21"/>
    </location>
</feature>
<dbReference type="SMART" id="SM00233">
    <property type="entry name" value="PH"/>
    <property type="match status" value="2"/>
</dbReference>
<keyword evidence="4" id="KW-0963">Cytoplasm</keyword>
<organism evidence="11 12">
    <name type="scientific">Daphnia magna</name>
    <dbReference type="NCBI Taxonomy" id="35525"/>
    <lineage>
        <taxon>Eukaryota</taxon>
        <taxon>Metazoa</taxon>
        <taxon>Ecdysozoa</taxon>
        <taxon>Arthropoda</taxon>
        <taxon>Crustacea</taxon>
        <taxon>Branchiopoda</taxon>
        <taxon>Diplostraca</taxon>
        <taxon>Cladocera</taxon>
        <taxon>Anomopoda</taxon>
        <taxon>Daphniidae</taxon>
        <taxon>Daphnia</taxon>
    </lineage>
</organism>
<evidence type="ECO:0000256" key="3">
    <source>
        <dbReference type="ARBA" id="ARBA00010798"/>
    </source>
</evidence>
<feature type="domain" description="PDZ" evidence="10">
    <location>
        <begin position="90"/>
        <end position="173"/>
    </location>
</feature>
<evidence type="ECO:0000256" key="5">
    <source>
        <dbReference type="ARBA" id="ARBA00022737"/>
    </source>
</evidence>
<dbReference type="Pfam" id="PF00595">
    <property type="entry name" value="PDZ"/>
    <property type="match status" value="1"/>
</dbReference>
<dbReference type="InterPro" id="IPR001849">
    <property type="entry name" value="PH_domain"/>
</dbReference>
<dbReference type="InterPro" id="IPR011993">
    <property type="entry name" value="PH-like_dom_sf"/>
</dbReference>
<dbReference type="PROSITE" id="PS50106">
    <property type="entry name" value="PDZ"/>
    <property type="match status" value="1"/>
</dbReference>
<dbReference type="PANTHER" id="PTHR10554:SF12">
    <property type="entry name" value="IP02644P"/>
    <property type="match status" value="1"/>
</dbReference>
<keyword evidence="6" id="KW-0472">Membrane</keyword>
<evidence type="ECO:0000256" key="1">
    <source>
        <dbReference type="ARBA" id="ARBA00004170"/>
    </source>
</evidence>